<gene>
    <name evidence="1" type="ORF">SAMN05421810_106226</name>
</gene>
<dbReference type="AlphaFoldDB" id="A0A1I5XSA1"/>
<sequence length="37" mass="3626">MLVVLATTGTAGVLLLFGLVNRALGRRSGVAAGGTGR</sequence>
<dbReference type="EMBL" id="FOWW01000006">
    <property type="protein sequence ID" value="SFQ34790.1"/>
    <property type="molecule type" value="Genomic_DNA"/>
</dbReference>
<accession>A0A1I5XSA1</accession>
<name>A0A1I5XSA1_9PSEU</name>
<reference evidence="2" key="1">
    <citation type="submission" date="2016-10" db="EMBL/GenBank/DDBJ databases">
        <authorList>
            <person name="Varghese N."/>
            <person name="Submissions S."/>
        </authorList>
    </citation>
    <scope>NUCLEOTIDE SEQUENCE [LARGE SCALE GENOMIC DNA]</scope>
    <source>
        <strain evidence="2">CGMCC 4.5579</strain>
    </source>
</reference>
<proteinExistence type="predicted"/>
<protein>
    <submittedName>
        <fullName evidence="1">Uncharacterized protein</fullName>
    </submittedName>
</protein>
<organism evidence="1 2">
    <name type="scientific">Amycolatopsis arida</name>
    <dbReference type="NCBI Taxonomy" id="587909"/>
    <lineage>
        <taxon>Bacteria</taxon>
        <taxon>Bacillati</taxon>
        <taxon>Actinomycetota</taxon>
        <taxon>Actinomycetes</taxon>
        <taxon>Pseudonocardiales</taxon>
        <taxon>Pseudonocardiaceae</taxon>
        <taxon>Amycolatopsis</taxon>
    </lineage>
</organism>
<dbReference type="Proteomes" id="UP000198727">
    <property type="component" value="Unassembled WGS sequence"/>
</dbReference>
<evidence type="ECO:0000313" key="2">
    <source>
        <dbReference type="Proteomes" id="UP000198727"/>
    </source>
</evidence>
<keyword evidence="2" id="KW-1185">Reference proteome</keyword>
<evidence type="ECO:0000313" key="1">
    <source>
        <dbReference type="EMBL" id="SFQ34790.1"/>
    </source>
</evidence>